<dbReference type="AlphaFoldDB" id="A0A562IEZ2"/>
<keyword evidence="2" id="KW-1185">Reference proteome</keyword>
<evidence type="ECO:0000313" key="1">
    <source>
        <dbReference type="EMBL" id="TWH69398.1"/>
    </source>
</evidence>
<evidence type="ECO:0000313" key="2">
    <source>
        <dbReference type="Proteomes" id="UP000319825"/>
    </source>
</evidence>
<protein>
    <submittedName>
        <fullName evidence="1">Uncharacterized protein</fullName>
    </submittedName>
</protein>
<accession>A0A562IEZ2</accession>
<name>A0A562IEZ2_MICOL</name>
<comment type="caution">
    <text evidence="1">The sequence shown here is derived from an EMBL/GenBank/DDBJ whole genome shotgun (WGS) entry which is preliminary data.</text>
</comment>
<proteinExistence type="predicted"/>
<dbReference type="EMBL" id="VLKE01000001">
    <property type="protein sequence ID" value="TWH69398.1"/>
    <property type="molecule type" value="Genomic_DNA"/>
</dbReference>
<gene>
    <name evidence="1" type="ORF">JD77_04407</name>
</gene>
<reference evidence="1 2" key="1">
    <citation type="submission" date="2019-07" db="EMBL/GenBank/DDBJ databases">
        <title>R&amp;d 2014.</title>
        <authorList>
            <person name="Klenk H.-P."/>
        </authorList>
    </citation>
    <scope>NUCLEOTIDE SEQUENCE [LARGE SCALE GENOMIC DNA]</scope>
    <source>
        <strain evidence="1 2">DSM 43868</strain>
    </source>
</reference>
<sequence>MLIARHLDAEARLPAEMRQQALLTQVRDFIDRHLGMSPRAYREVRRTGACPGPAE</sequence>
<dbReference type="Proteomes" id="UP000319825">
    <property type="component" value="Unassembled WGS sequence"/>
</dbReference>
<dbReference type="RefSeq" id="WP_170286508.1">
    <property type="nucleotide sequence ID" value="NZ_BAAATQ010000009.1"/>
</dbReference>
<organism evidence="1 2">
    <name type="scientific">Micromonospora olivasterospora</name>
    <dbReference type="NCBI Taxonomy" id="1880"/>
    <lineage>
        <taxon>Bacteria</taxon>
        <taxon>Bacillati</taxon>
        <taxon>Actinomycetota</taxon>
        <taxon>Actinomycetes</taxon>
        <taxon>Micromonosporales</taxon>
        <taxon>Micromonosporaceae</taxon>
        <taxon>Micromonospora</taxon>
    </lineage>
</organism>